<dbReference type="EMBL" id="KZ293418">
    <property type="protein sequence ID" value="PBK75282.1"/>
    <property type="molecule type" value="Genomic_DNA"/>
</dbReference>
<reference evidence="2" key="1">
    <citation type="journal article" date="2017" name="Nat. Ecol. Evol.">
        <title>Genome expansion and lineage-specific genetic innovations in the forest pathogenic fungi Armillaria.</title>
        <authorList>
            <person name="Sipos G."/>
            <person name="Prasanna A.N."/>
            <person name="Walter M.C."/>
            <person name="O'Connor E."/>
            <person name="Balint B."/>
            <person name="Krizsan K."/>
            <person name="Kiss B."/>
            <person name="Hess J."/>
            <person name="Varga T."/>
            <person name="Slot J."/>
            <person name="Riley R."/>
            <person name="Boka B."/>
            <person name="Rigling D."/>
            <person name="Barry K."/>
            <person name="Lee J."/>
            <person name="Mihaltcheva S."/>
            <person name="LaButti K."/>
            <person name="Lipzen A."/>
            <person name="Waldron R."/>
            <person name="Moloney N.M."/>
            <person name="Sperisen C."/>
            <person name="Kredics L."/>
            <person name="Vagvoelgyi C."/>
            <person name="Patrignani A."/>
            <person name="Fitzpatrick D."/>
            <person name="Nagy I."/>
            <person name="Doyle S."/>
            <person name="Anderson J.B."/>
            <person name="Grigoriev I.V."/>
            <person name="Gueldener U."/>
            <person name="Muensterkoetter M."/>
            <person name="Nagy L.G."/>
        </authorList>
    </citation>
    <scope>NUCLEOTIDE SEQUENCE [LARGE SCALE GENOMIC DNA]</scope>
    <source>
        <strain evidence="2">28-4</strain>
    </source>
</reference>
<evidence type="ECO:0000313" key="2">
    <source>
        <dbReference type="Proteomes" id="UP000218334"/>
    </source>
</evidence>
<sequence length="496" mass="56339">MSFLRPENPPSEALIPILRGNVALSDEGISQIQDTIFASDQAISHLFALLTRQCSQLLAKEASQLNERHKSLTQYVSKCRSLFAPIRRLPRDVLESIFAYVPRSAKNSLDIRSAPWLLAHICYTWRDIVFTTPLLWANIVICPPYTRGEVPMLGRHLQLSEECPLDISFSFPDFVESEDIKIFSLILQHSTHWKRMQITFQYDVYTIMRNLSTVAGKLPLLEEIIFLDTRQIGSYTEMLVAAPSLRRAWLPSFNGVHGIPLNATLTHFAGTVTNFKDIQHIMGLPALIECQLILDNGLSTRCPPLRNNHIQRFSTKTPDILAKLTLPSLVELRLACKCRNRDSLIAFFIRSSCTLTSLHITHLGIGDALVLSEYQGKLERLTIDAGWNDIGIIDSYPNLHQLTIRQMESYRRPHQDEIKEIITHLRNRLGKEGKARKVTSLQISCLVWGLIDRGFDYVKALRMNGLDVLESEGLQVVLYQEAGTWLNSKLCAHELC</sequence>
<dbReference type="STRING" id="1076256.A0A2H3C7Q8"/>
<proteinExistence type="predicted"/>
<keyword evidence="2" id="KW-1185">Reference proteome</keyword>
<accession>A0A2H3C7Q8</accession>
<dbReference type="Proteomes" id="UP000218334">
    <property type="component" value="Unassembled WGS sequence"/>
</dbReference>
<protein>
    <submittedName>
        <fullName evidence="1">Uncharacterized protein</fullName>
    </submittedName>
</protein>
<evidence type="ECO:0000313" key="1">
    <source>
        <dbReference type="EMBL" id="PBK75282.1"/>
    </source>
</evidence>
<organism evidence="1 2">
    <name type="scientific">Armillaria solidipes</name>
    <dbReference type="NCBI Taxonomy" id="1076256"/>
    <lineage>
        <taxon>Eukaryota</taxon>
        <taxon>Fungi</taxon>
        <taxon>Dikarya</taxon>
        <taxon>Basidiomycota</taxon>
        <taxon>Agaricomycotina</taxon>
        <taxon>Agaricomycetes</taxon>
        <taxon>Agaricomycetidae</taxon>
        <taxon>Agaricales</taxon>
        <taxon>Marasmiineae</taxon>
        <taxon>Physalacriaceae</taxon>
        <taxon>Armillaria</taxon>
    </lineage>
</organism>
<name>A0A2H3C7Q8_9AGAR</name>
<gene>
    <name evidence="1" type="ORF">ARMSODRAFT_514663</name>
</gene>
<dbReference type="AlphaFoldDB" id="A0A2H3C7Q8"/>